<comment type="caution">
    <text evidence="3">The sequence shown here is derived from an EMBL/GenBank/DDBJ whole genome shotgun (WGS) entry which is preliminary data.</text>
</comment>
<keyword evidence="2" id="KW-1133">Transmembrane helix</keyword>
<protein>
    <submittedName>
        <fullName evidence="3">SRPBCC family protein</fullName>
    </submittedName>
</protein>
<name>A0ABV8WLR0_9MICC</name>
<keyword evidence="2" id="KW-0812">Transmembrane</keyword>
<sequence>MRLPTRLLPILGIAAAVGAYLRWLRPWQLTWGAGPEEVSRAMPGDELVPQPTFNATRAITIGAAPERIWPWLVQVGLGRGGWYSYDILDNLGRPSARRIIPELQNLAVGDIVPMSPDGRHGITVQRMDPPLSMVWGTPGNTSWTWQLEPTKDGSTRVISRIRARYRWFPPAMAFSALVEFGDIWMMRKMLLNLRERAETVQLPGQEPLATPPPLSHKAPGDHG</sequence>
<dbReference type="Gene3D" id="3.30.530.20">
    <property type="match status" value="1"/>
</dbReference>
<dbReference type="Proteomes" id="UP001595778">
    <property type="component" value="Unassembled WGS sequence"/>
</dbReference>
<gene>
    <name evidence="3" type="ORF">ACFO0G_08615</name>
</gene>
<keyword evidence="4" id="KW-1185">Reference proteome</keyword>
<keyword evidence="2" id="KW-0472">Membrane</keyword>
<evidence type="ECO:0000256" key="2">
    <source>
        <dbReference type="SAM" id="Phobius"/>
    </source>
</evidence>
<dbReference type="EMBL" id="JBHSDQ010000003">
    <property type="protein sequence ID" value="MFC4396146.1"/>
    <property type="molecule type" value="Genomic_DNA"/>
</dbReference>
<feature type="region of interest" description="Disordered" evidence="1">
    <location>
        <begin position="203"/>
        <end position="223"/>
    </location>
</feature>
<dbReference type="RefSeq" id="WP_376977046.1">
    <property type="nucleotide sequence ID" value="NZ_JBHSDQ010000003.1"/>
</dbReference>
<evidence type="ECO:0000256" key="1">
    <source>
        <dbReference type="SAM" id="MobiDB-lite"/>
    </source>
</evidence>
<dbReference type="InterPro" id="IPR023393">
    <property type="entry name" value="START-like_dom_sf"/>
</dbReference>
<reference evidence="4" key="1">
    <citation type="journal article" date="2019" name="Int. J. Syst. Evol. Microbiol.">
        <title>The Global Catalogue of Microorganisms (GCM) 10K type strain sequencing project: providing services to taxonomists for standard genome sequencing and annotation.</title>
        <authorList>
            <consortium name="The Broad Institute Genomics Platform"/>
            <consortium name="The Broad Institute Genome Sequencing Center for Infectious Disease"/>
            <person name="Wu L."/>
            <person name="Ma J."/>
        </authorList>
    </citation>
    <scope>NUCLEOTIDE SEQUENCE [LARGE SCALE GENOMIC DNA]</scope>
    <source>
        <strain evidence="4">PJ61</strain>
    </source>
</reference>
<dbReference type="CDD" id="cd07812">
    <property type="entry name" value="SRPBCC"/>
    <property type="match status" value="1"/>
</dbReference>
<evidence type="ECO:0000313" key="3">
    <source>
        <dbReference type="EMBL" id="MFC4396146.1"/>
    </source>
</evidence>
<evidence type="ECO:0000313" key="4">
    <source>
        <dbReference type="Proteomes" id="UP001595778"/>
    </source>
</evidence>
<proteinExistence type="predicted"/>
<accession>A0ABV8WLR0</accession>
<organism evidence="3 4">
    <name type="scientific">Arthrobacter sedimenti</name>
    <dbReference type="NCBI Taxonomy" id="2694931"/>
    <lineage>
        <taxon>Bacteria</taxon>
        <taxon>Bacillati</taxon>
        <taxon>Actinomycetota</taxon>
        <taxon>Actinomycetes</taxon>
        <taxon>Micrococcales</taxon>
        <taxon>Micrococcaceae</taxon>
        <taxon>Arthrobacter</taxon>
    </lineage>
</organism>
<feature type="transmembrane region" description="Helical" evidence="2">
    <location>
        <begin position="7"/>
        <end position="24"/>
    </location>
</feature>
<dbReference type="SUPFAM" id="SSF55961">
    <property type="entry name" value="Bet v1-like"/>
    <property type="match status" value="1"/>
</dbReference>